<evidence type="ECO:0000256" key="1">
    <source>
        <dbReference type="ARBA" id="ARBA00004141"/>
    </source>
</evidence>
<evidence type="ECO:0000256" key="2">
    <source>
        <dbReference type="ARBA" id="ARBA00009706"/>
    </source>
</evidence>
<name>A0A0V1LLG3_9BILA</name>
<feature type="region of interest" description="Disordered" evidence="7">
    <location>
        <begin position="43"/>
        <end position="65"/>
    </location>
</feature>
<dbReference type="Pfam" id="PF10268">
    <property type="entry name" value="Tmemb_161AB"/>
    <property type="match status" value="1"/>
</dbReference>
<comment type="similarity">
    <text evidence="2">Belongs to the TMEM161 family.</text>
</comment>
<dbReference type="OrthoDB" id="196957at2759"/>
<dbReference type="GO" id="GO:0016020">
    <property type="term" value="C:membrane"/>
    <property type="evidence" value="ECO:0007669"/>
    <property type="project" value="UniProtKB-SubCell"/>
</dbReference>
<accession>A0A0V1LLG3</accession>
<proteinExistence type="inferred from homology"/>
<evidence type="ECO:0000313" key="10">
    <source>
        <dbReference type="Proteomes" id="UP000054721"/>
    </source>
</evidence>
<evidence type="ECO:0000256" key="3">
    <source>
        <dbReference type="ARBA" id="ARBA00022692"/>
    </source>
</evidence>
<sequence>MVQGIVTFQMVLTLIAATVLQKIVARWSFGKYILKEELRRLSGKTSSPSKSQRRKTSHGDSRQHCDSNIRISKHDLDLRLRFSRVQHLDLLNLPFYYEFDWLLNYFASAAYMNCFFLSRQPAIVKYLSSGILYWLLYACMYTAFSSAKFGTGSVVS</sequence>
<dbReference type="EMBL" id="JYDW01000030">
    <property type="protein sequence ID" value="KRZ60345.1"/>
    <property type="molecule type" value="Genomic_DNA"/>
</dbReference>
<keyword evidence="3 8" id="KW-0812">Transmembrane</keyword>
<keyword evidence="5 8" id="KW-0472">Membrane</keyword>
<evidence type="ECO:0000256" key="5">
    <source>
        <dbReference type="ARBA" id="ARBA00023136"/>
    </source>
</evidence>
<gene>
    <name evidence="9" type="primary">tmem161</name>
    <name evidence="9" type="ORF">T02_16273</name>
</gene>
<evidence type="ECO:0000256" key="4">
    <source>
        <dbReference type="ARBA" id="ARBA00022989"/>
    </source>
</evidence>
<keyword evidence="10" id="KW-1185">Reference proteome</keyword>
<organism evidence="9 10">
    <name type="scientific">Trichinella nativa</name>
    <dbReference type="NCBI Taxonomy" id="6335"/>
    <lineage>
        <taxon>Eukaryota</taxon>
        <taxon>Metazoa</taxon>
        <taxon>Ecdysozoa</taxon>
        <taxon>Nematoda</taxon>
        <taxon>Enoplea</taxon>
        <taxon>Dorylaimia</taxon>
        <taxon>Trichinellida</taxon>
        <taxon>Trichinellidae</taxon>
        <taxon>Trichinella</taxon>
    </lineage>
</organism>
<feature type="transmembrane region" description="Helical" evidence="8">
    <location>
        <begin position="130"/>
        <end position="147"/>
    </location>
</feature>
<reference evidence="9 10" key="1">
    <citation type="submission" date="2015-05" db="EMBL/GenBank/DDBJ databases">
        <title>Evolution of Trichinella species and genotypes.</title>
        <authorList>
            <person name="Korhonen P.K."/>
            <person name="Edoardo P."/>
            <person name="Giuseppe L.R."/>
            <person name="Gasser R.B."/>
        </authorList>
    </citation>
    <scope>NUCLEOTIDE SEQUENCE [LARGE SCALE GENOMIC DNA]</scope>
    <source>
        <strain evidence="9">ISS10</strain>
    </source>
</reference>
<comment type="caution">
    <text evidence="9">The sequence shown here is derived from an EMBL/GenBank/DDBJ whole genome shotgun (WGS) entry which is preliminary data.</text>
</comment>
<evidence type="ECO:0000256" key="8">
    <source>
        <dbReference type="SAM" id="Phobius"/>
    </source>
</evidence>
<keyword evidence="6" id="KW-0325">Glycoprotein</keyword>
<protein>
    <submittedName>
        <fullName evidence="9">Transmembrane protein 161A</fullName>
    </submittedName>
</protein>
<evidence type="ECO:0000256" key="7">
    <source>
        <dbReference type="SAM" id="MobiDB-lite"/>
    </source>
</evidence>
<dbReference type="AlphaFoldDB" id="A0A0V1LLG3"/>
<dbReference type="Proteomes" id="UP000054721">
    <property type="component" value="Unassembled WGS sequence"/>
</dbReference>
<dbReference type="InterPro" id="IPR019395">
    <property type="entry name" value="Transmembrane_161A/B"/>
</dbReference>
<comment type="subcellular location">
    <subcellularLocation>
        <location evidence="1">Membrane</location>
        <topology evidence="1">Multi-pass membrane protein</topology>
    </subcellularLocation>
</comment>
<evidence type="ECO:0000313" key="9">
    <source>
        <dbReference type="EMBL" id="KRZ60345.1"/>
    </source>
</evidence>
<evidence type="ECO:0000256" key="6">
    <source>
        <dbReference type="ARBA" id="ARBA00023180"/>
    </source>
</evidence>
<keyword evidence="4 8" id="KW-1133">Transmembrane helix</keyword>